<evidence type="ECO:0000256" key="1">
    <source>
        <dbReference type="ARBA" id="ARBA00007626"/>
    </source>
</evidence>
<dbReference type="Gene3D" id="1.25.40.10">
    <property type="entry name" value="Tetratricopeptide repeat domain"/>
    <property type="match status" value="6"/>
</dbReference>
<dbReference type="AlphaFoldDB" id="A0A484KQL7"/>
<feature type="chain" id="PRO_5019865304" description="PROP1-like PPR domain-containing protein" evidence="5">
    <location>
        <begin position="21"/>
        <end position="1101"/>
    </location>
</feature>
<evidence type="ECO:0000313" key="7">
    <source>
        <dbReference type="EMBL" id="VFQ66795.1"/>
    </source>
</evidence>
<dbReference type="PROSITE" id="PS51375">
    <property type="entry name" value="PPR"/>
    <property type="match status" value="13"/>
</dbReference>
<dbReference type="InterPro" id="IPR002885">
    <property type="entry name" value="PPR_rpt"/>
</dbReference>
<dbReference type="Pfam" id="PF17177">
    <property type="entry name" value="PPR_long"/>
    <property type="match status" value="2"/>
</dbReference>
<feature type="repeat" description="PPR" evidence="3">
    <location>
        <begin position="452"/>
        <end position="486"/>
    </location>
</feature>
<dbReference type="SUPFAM" id="SSF81901">
    <property type="entry name" value="HCP-like"/>
    <property type="match status" value="1"/>
</dbReference>
<protein>
    <recommendedName>
        <fullName evidence="6">PROP1-like PPR domain-containing protein</fullName>
    </recommendedName>
</protein>
<sequence length="1101" mass="124016">MAIWHQSQLLLTFSAAPLSAAPRRESLRQSGLLLSRVSDNVAEDLQLRSIDPGSTGVFPTTSPKTSCCRLNRSISVSVMMLHVHSSSGIVRGQENRHNRTQESLRLCSQPYEYEPQQVFFRSSFHSLNFRRLYLQAHASKSTSLRENLPLLKIGSPTTIKFDRGVRVFARVKLRCCSKALGSSSKTTMNGKRKGHAGVLPIILRSLATESEAEKILDSYCGQLSARELTVILTEQSSWEKVIRVFEWMKSQKDYVPNVIHYNVVLRTLGRARKWDELRLCWTEMAKDGVLPTNNTYGMLVDVYGKAGLTKEALLWIKHMKARGIFPDEVTMSTVVKVLKDAGEYERADRFYKEWCTGKITFNDLDLDSVSEPNTISSSEPLSLKQFLLTELFRTGARSPSRAVEFSEAEGSLRKPRLASTYNTLIDMYGKAGRLQDAVDVFAEMLKSGVTLDTFTFNTMIFICGNHGNLGEAEALRYKMEERGISPDVKTFNIFISLYANAGNTDIALQYYKRIREFGLFPDDASRRSILFILCKKRMVHEVEAVLKEIESLGMHVDEGCLPVVTELYASEGLMEQAKILLEKSQLTGGLSSKTYAAIMDVYANRGLWAEAEDVFSCKRDMFRQRRTVLEYNVMFKAYGKAKLYDKAFSLFKGMKSQGTWPDECTYNSMIQMFSGCDLVDQAKKLLTEMQDVGFKPSCLTYSALIASYVRVSKLCDAADVFQEMLKTGVKPNEVVYGSLIDGFAEAGHFEEAMNYFHMMEDSGVSANQIILTSMIKAYSKLGSVEGAKHLYEKMKNMGTGPDIIASNSMLNMYATLGMISQAKLIFRDLRQKGRADEVTFATIMYAYMNMGMLSEAIGIAEEIKQSGFLRDCMTFNLVMACYCSNGKLVECGELLHEMVDMKLLPNKSTFRILFTILRKGDFPAEAIRQLKSSYLEGKDHASDAVITSVFSMLGLHAYALESCEIFINPTMGLHSFVYNVAIYAYGVSGDPDKALNIFMKMIDVGLKPDVFTYLGLVVCYGKARLVQRIERIYMRLKCGDIKHDESLYNAIIDAYKDAGRGDLAYLVRQQMRLAKTDGEFDEEQYPNSETGDSFDEDECLY</sequence>
<dbReference type="Proteomes" id="UP000595140">
    <property type="component" value="Unassembled WGS sequence"/>
</dbReference>
<feature type="repeat" description="PPR" evidence="3">
    <location>
        <begin position="487"/>
        <end position="521"/>
    </location>
</feature>
<organism evidence="7 8">
    <name type="scientific">Cuscuta campestris</name>
    <dbReference type="NCBI Taxonomy" id="132261"/>
    <lineage>
        <taxon>Eukaryota</taxon>
        <taxon>Viridiplantae</taxon>
        <taxon>Streptophyta</taxon>
        <taxon>Embryophyta</taxon>
        <taxon>Tracheophyta</taxon>
        <taxon>Spermatophyta</taxon>
        <taxon>Magnoliopsida</taxon>
        <taxon>eudicotyledons</taxon>
        <taxon>Gunneridae</taxon>
        <taxon>Pentapetalae</taxon>
        <taxon>asterids</taxon>
        <taxon>lamiids</taxon>
        <taxon>Solanales</taxon>
        <taxon>Convolvulaceae</taxon>
        <taxon>Cuscuteae</taxon>
        <taxon>Cuscuta</taxon>
        <taxon>Cuscuta subgen. Grammica</taxon>
        <taxon>Cuscuta sect. Cleistogrammica</taxon>
    </lineage>
</organism>
<dbReference type="NCBIfam" id="TIGR00756">
    <property type="entry name" value="PPR"/>
    <property type="match status" value="12"/>
</dbReference>
<feature type="repeat" description="PPR" evidence="3">
    <location>
        <begin position="417"/>
        <end position="451"/>
    </location>
</feature>
<evidence type="ECO:0000259" key="6">
    <source>
        <dbReference type="Pfam" id="PF17177"/>
    </source>
</evidence>
<feature type="region of interest" description="Disordered" evidence="4">
    <location>
        <begin position="1078"/>
        <end position="1101"/>
    </location>
</feature>
<feature type="repeat" description="PPR" evidence="3">
    <location>
        <begin position="627"/>
        <end position="661"/>
    </location>
</feature>
<proteinExistence type="inferred from homology"/>
<keyword evidence="5" id="KW-0732">Signal</keyword>
<feature type="repeat" description="PPR" evidence="3">
    <location>
        <begin position="767"/>
        <end position="801"/>
    </location>
</feature>
<feature type="repeat" description="PPR" evidence="3">
    <location>
        <begin position="871"/>
        <end position="905"/>
    </location>
</feature>
<evidence type="ECO:0000256" key="4">
    <source>
        <dbReference type="SAM" id="MobiDB-lite"/>
    </source>
</evidence>
<keyword evidence="2" id="KW-0677">Repeat</keyword>
<feature type="repeat" description="PPR" evidence="3">
    <location>
        <begin position="732"/>
        <end position="766"/>
    </location>
</feature>
<feature type="repeat" description="PPR" evidence="3">
    <location>
        <begin position="697"/>
        <end position="731"/>
    </location>
</feature>
<feature type="repeat" description="PPR" evidence="3">
    <location>
        <begin position="836"/>
        <end position="870"/>
    </location>
</feature>
<name>A0A484KQL7_9ASTE</name>
<keyword evidence="8" id="KW-1185">Reference proteome</keyword>
<feature type="repeat" description="PPR" evidence="3">
    <location>
        <begin position="662"/>
        <end position="696"/>
    </location>
</feature>
<gene>
    <name evidence="7" type="ORF">CCAM_LOCUS8571</name>
</gene>
<feature type="repeat" description="PPR" evidence="3">
    <location>
        <begin position="257"/>
        <end position="291"/>
    </location>
</feature>
<dbReference type="InterPro" id="IPR033443">
    <property type="entry name" value="PROP1-like_PPR_dom"/>
</dbReference>
<accession>A0A484KQL7</accession>
<feature type="compositionally biased region" description="Acidic residues" evidence="4">
    <location>
        <begin position="1092"/>
        <end position="1101"/>
    </location>
</feature>
<comment type="similarity">
    <text evidence="1">Belongs to the PPR family. P subfamily.</text>
</comment>
<dbReference type="PANTHER" id="PTHR47447">
    <property type="entry name" value="OS03G0856100 PROTEIN"/>
    <property type="match status" value="1"/>
</dbReference>
<dbReference type="EMBL" id="OOIL02000559">
    <property type="protein sequence ID" value="VFQ66795.1"/>
    <property type="molecule type" value="Genomic_DNA"/>
</dbReference>
<dbReference type="Pfam" id="PF13041">
    <property type="entry name" value="PPR_2"/>
    <property type="match status" value="2"/>
</dbReference>
<evidence type="ECO:0000313" key="8">
    <source>
        <dbReference type="Proteomes" id="UP000595140"/>
    </source>
</evidence>
<reference evidence="7 8" key="1">
    <citation type="submission" date="2018-04" db="EMBL/GenBank/DDBJ databases">
        <authorList>
            <person name="Vogel A."/>
        </authorList>
    </citation>
    <scope>NUCLEOTIDE SEQUENCE [LARGE SCALE GENOMIC DNA]</scope>
</reference>
<feature type="domain" description="PROP1-like PPR" evidence="6">
    <location>
        <begin position="643"/>
        <end position="760"/>
    </location>
</feature>
<dbReference type="OrthoDB" id="185373at2759"/>
<dbReference type="InterPro" id="IPR011990">
    <property type="entry name" value="TPR-like_helical_dom_sf"/>
</dbReference>
<feature type="domain" description="PROP1-like PPR" evidence="6">
    <location>
        <begin position="236"/>
        <end position="351"/>
    </location>
</feature>
<feature type="signal peptide" evidence="5">
    <location>
        <begin position="1"/>
        <end position="20"/>
    </location>
</feature>
<dbReference type="Pfam" id="PF01535">
    <property type="entry name" value="PPR"/>
    <property type="match status" value="6"/>
</dbReference>
<evidence type="ECO:0000256" key="5">
    <source>
        <dbReference type="SAM" id="SignalP"/>
    </source>
</evidence>
<dbReference type="Pfam" id="PF13812">
    <property type="entry name" value="PPR_3"/>
    <property type="match status" value="1"/>
</dbReference>
<dbReference type="PANTHER" id="PTHR47447:SF21">
    <property type="entry name" value="PENTACOTRIPEPTIDE-REPEAT REGION OF PRORP DOMAIN-CONTAINING PROTEIN"/>
    <property type="match status" value="1"/>
</dbReference>
<feature type="repeat" description="PPR" evidence="3">
    <location>
        <begin position="292"/>
        <end position="326"/>
    </location>
</feature>
<feature type="repeat" description="PPR" evidence="3">
    <location>
        <begin position="974"/>
        <end position="1008"/>
    </location>
</feature>
<evidence type="ECO:0000256" key="2">
    <source>
        <dbReference type="ARBA" id="ARBA00022737"/>
    </source>
</evidence>
<evidence type="ECO:0000256" key="3">
    <source>
        <dbReference type="PROSITE-ProRule" id="PRU00708"/>
    </source>
</evidence>